<dbReference type="AlphaFoldDB" id="A0A5D0NHL5"/>
<evidence type="ECO:0000256" key="1">
    <source>
        <dbReference type="SAM" id="MobiDB-lite"/>
    </source>
</evidence>
<dbReference type="SUPFAM" id="SSF141571">
    <property type="entry name" value="Pentapeptide repeat-like"/>
    <property type="match status" value="1"/>
</dbReference>
<accession>A0A5D0NHL5</accession>
<sequence>MPVGDEKALVPPSYYDPTSADTSQRAGVDLDAVFQVIGTRPKETPAITVLERTDLTRVTAQSANLYLATFQGAHLESARFQRARLFQADLRNTISCNASFSNADMREASMSNAFFDGAAFDATNLIKAFLHRTSMKRANTPAVDRDLAGRGGGYGDGSISDRVRRSPAGTLRPWITRKYCSSADGPGSARPRWGGRSRRCCVPRRFPMRSSTVTSWGRCIRHRRGTPTVRRSPRGA</sequence>
<feature type="region of interest" description="Disordered" evidence="1">
    <location>
        <begin position="1"/>
        <end position="22"/>
    </location>
</feature>
<name>A0A5D0NHL5_9ACTN</name>
<dbReference type="EMBL" id="VSFG01000005">
    <property type="protein sequence ID" value="TYB43890.1"/>
    <property type="molecule type" value="Genomic_DNA"/>
</dbReference>
<dbReference type="InterPro" id="IPR001646">
    <property type="entry name" value="5peptide_repeat"/>
</dbReference>
<dbReference type="InterPro" id="IPR051082">
    <property type="entry name" value="Pentapeptide-BTB/POZ_domain"/>
</dbReference>
<keyword evidence="3" id="KW-1185">Reference proteome</keyword>
<comment type="caution">
    <text evidence="2">The sequence shown here is derived from an EMBL/GenBank/DDBJ whole genome shotgun (WGS) entry which is preliminary data.</text>
</comment>
<evidence type="ECO:0000313" key="3">
    <source>
        <dbReference type="Proteomes" id="UP000323380"/>
    </source>
</evidence>
<dbReference type="PANTHER" id="PTHR14136">
    <property type="entry name" value="BTB_POZ DOMAIN-CONTAINING PROTEIN KCTD9"/>
    <property type="match status" value="1"/>
</dbReference>
<dbReference type="Gene3D" id="2.160.20.80">
    <property type="entry name" value="E3 ubiquitin-protein ligase SopA"/>
    <property type="match status" value="1"/>
</dbReference>
<organism evidence="2 3">
    <name type="scientific">Actinomadura chibensis</name>
    <dbReference type="NCBI Taxonomy" id="392828"/>
    <lineage>
        <taxon>Bacteria</taxon>
        <taxon>Bacillati</taxon>
        <taxon>Actinomycetota</taxon>
        <taxon>Actinomycetes</taxon>
        <taxon>Streptosporangiales</taxon>
        <taxon>Thermomonosporaceae</taxon>
        <taxon>Actinomadura</taxon>
    </lineage>
</organism>
<gene>
    <name evidence="2" type="ORF">FXF69_23240</name>
</gene>
<dbReference type="PANTHER" id="PTHR14136:SF17">
    <property type="entry name" value="BTB_POZ DOMAIN-CONTAINING PROTEIN KCTD9"/>
    <property type="match status" value="1"/>
</dbReference>
<protein>
    <submittedName>
        <fullName evidence="2">Pentapeptide repeat-containing protein</fullName>
    </submittedName>
</protein>
<reference evidence="2 3" key="1">
    <citation type="submission" date="2019-08" db="EMBL/GenBank/DDBJ databases">
        <title>Actinomadura sp. nov. CYP1-5 isolated from mountain soil.</title>
        <authorList>
            <person name="Songsumanus A."/>
            <person name="Kuncharoen N."/>
            <person name="Kudo T."/>
            <person name="Yuki M."/>
            <person name="Igarashi Y."/>
            <person name="Tanasupawat S."/>
        </authorList>
    </citation>
    <scope>NUCLEOTIDE SEQUENCE [LARGE SCALE GENOMIC DNA]</scope>
    <source>
        <strain evidence="2 3">JCM 14158</strain>
    </source>
</reference>
<proteinExistence type="predicted"/>
<evidence type="ECO:0000313" key="2">
    <source>
        <dbReference type="EMBL" id="TYB43890.1"/>
    </source>
</evidence>
<dbReference type="Pfam" id="PF00805">
    <property type="entry name" value="Pentapeptide"/>
    <property type="match status" value="1"/>
</dbReference>
<dbReference type="Proteomes" id="UP000323380">
    <property type="component" value="Unassembled WGS sequence"/>
</dbReference>